<gene>
    <name evidence="6" type="ORF">BAY60_09510</name>
</gene>
<evidence type="ECO:0000256" key="3">
    <source>
        <dbReference type="ARBA" id="ARBA00022989"/>
    </source>
</evidence>
<dbReference type="Pfam" id="PF04228">
    <property type="entry name" value="Zn_peptidase"/>
    <property type="match status" value="1"/>
</dbReference>
<keyword evidence="6" id="KW-0378">Hydrolase</keyword>
<evidence type="ECO:0000256" key="2">
    <source>
        <dbReference type="ARBA" id="ARBA00022692"/>
    </source>
</evidence>
<evidence type="ECO:0000313" key="7">
    <source>
        <dbReference type="Proteomes" id="UP000249915"/>
    </source>
</evidence>
<keyword evidence="6" id="KW-0645">Protease</keyword>
<reference evidence="6 7" key="1">
    <citation type="submission" date="2016-07" db="EMBL/GenBank/DDBJ databases">
        <title>Draft genome sequence of Prauserella muralis DSM 45305, isolated from a mould-covered wall in an indoor environment.</title>
        <authorList>
            <person name="Ruckert C."/>
            <person name="Albersmeier A."/>
            <person name="Jiang C.-L."/>
            <person name="Jiang Y."/>
            <person name="Kalinowski J."/>
            <person name="Schneider O."/>
            <person name="Winkler A."/>
            <person name="Zotchev S.B."/>
        </authorList>
    </citation>
    <scope>NUCLEOTIDE SEQUENCE [LARGE SCALE GENOMIC DNA]</scope>
    <source>
        <strain evidence="6 7">DSM 45305</strain>
    </source>
</reference>
<dbReference type="InterPro" id="IPR007343">
    <property type="entry name" value="Uncharacterised_pept_Zn_put"/>
</dbReference>
<feature type="region of interest" description="Disordered" evidence="5">
    <location>
        <begin position="32"/>
        <end position="80"/>
    </location>
</feature>
<feature type="compositionally biased region" description="Low complexity" evidence="5">
    <location>
        <begin position="34"/>
        <end position="71"/>
    </location>
</feature>
<comment type="caution">
    <text evidence="6">The sequence shown here is derived from an EMBL/GenBank/DDBJ whole genome shotgun (WGS) entry which is preliminary data.</text>
</comment>
<name>A0A2V4BED1_9PSEU</name>
<dbReference type="GO" id="GO:0006508">
    <property type="term" value="P:proteolysis"/>
    <property type="evidence" value="ECO:0007669"/>
    <property type="project" value="UniProtKB-KW"/>
</dbReference>
<dbReference type="PANTHER" id="PTHR30168">
    <property type="entry name" value="PUTATIVE MEMBRANE PROTEIN YPFJ"/>
    <property type="match status" value="1"/>
</dbReference>
<evidence type="ECO:0000256" key="4">
    <source>
        <dbReference type="ARBA" id="ARBA00023136"/>
    </source>
</evidence>
<dbReference type="EMBL" id="MASW01000001">
    <property type="protein sequence ID" value="PXY32842.1"/>
    <property type="molecule type" value="Genomic_DNA"/>
</dbReference>
<sequence>MVASLGGATLLVLSLIVVFTLAGGGDPSAGGNYTPNAATSSRPPSAPSTATTAESTGSSSPASTTASTLPPRRSAPVAAPGPQKILKLADHPILQNPDEGLQNLACALPPWQSNPAAAERFFSAATRCLDAAWGPFLRAYNLPFVSPKLHFPSGPNFRTPCGTIDVGIATAAYYCENNLYVPFAGLQTDQYGDNPGVYLALLAHEYGHHVQEVAGIMDAVWQRIYAVGQHSPKGLELSRRKELQAQCFSGMFLGSHVDQGGSISRDMYEKAWYDQETRGDDTSGTHDHGSNANYAAWWRAGAYDNRIADCNTFAAAPADVA</sequence>
<keyword evidence="7" id="KW-1185">Reference proteome</keyword>
<evidence type="ECO:0000256" key="5">
    <source>
        <dbReference type="SAM" id="MobiDB-lite"/>
    </source>
</evidence>
<proteinExistence type="predicted"/>
<keyword evidence="6" id="KW-0482">Metalloprotease</keyword>
<dbReference type="GO" id="GO:0008237">
    <property type="term" value="F:metallopeptidase activity"/>
    <property type="evidence" value="ECO:0007669"/>
    <property type="project" value="UniProtKB-KW"/>
</dbReference>
<keyword evidence="3" id="KW-1133">Transmembrane helix</keyword>
<keyword evidence="2" id="KW-0812">Transmembrane</keyword>
<organism evidence="6 7">
    <name type="scientific">Prauserella muralis</name>
    <dbReference type="NCBI Taxonomy" id="588067"/>
    <lineage>
        <taxon>Bacteria</taxon>
        <taxon>Bacillati</taxon>
        <taxon>Actinomycetota</taxon>
        <taxon>Actinomycetes</taxon>
        <taxon>Pseudonocardiales</taxon>
        <taxon>Pseudonocardiaceae</taxon>
        <taxon>Prauserella</taxon>
    </lineage>
</organism>
<evidence type="ECO:0000256" key="1">
    <source>
        <dbReference type="ARBA" id="ARBA00004167"/>
    </source>
</evidence>
<dbReference type="GO" id="GO:0016020">
    <property type="term" value="C:membrane"/>
    <property type="evidence" value="ECO:0007669"/>
    <property type="project" value="UniProtKB-SubCell"/>
</dbReference>
<evidence type="ECO:0000313" key="6">
    <source>
        <dbReference type="EMBL" id="PXY32842.1"/>
    </source>
</evidence>
<accession>A0A2V4BED1</accession>
<dbReference type="PANTHER" id="PTHR30168:SF0">
    <property type="entry name" value="INNER MEMBRANE PROTEIN"/>
    <property type="match status" value="1"/>
</dbReference>
<protein>
    <submittedName>
        <fullName evidence="6">Metalloprotease</fullName>
    </submittedName>
</protein>
<comment type="subcellular location">
    <subcellularLocation>
        <location evidence="1">Membrane</location>
        <topology evidence="1">Single-pass membrane protein</topology>
    </subcellularLocation>
</comment>
<keyword evidence="4" id="KW-0472">Membrane</keyword>
<dbReference type="Proteomes" id="UP000249915">
    <property type="component" value="Unassembled WGS sequence"/>
</dbReference>
<dbReference type="AlphaFoldDB" id="A0A2V4BED1"/>